<dbReference type="Proteomes" id="UP000887013">
    <property type="component" value="Unassembled WGS sequence"/>
</dbReference>
<comment type="caution">
    <text evidence="1">The sequence shown here is derived from an EMBL/GenBank/DDBJ whole genome shotgun (WGS) entry which is preliminary data.</text>
</comment>
<dbReference type="AlphaFoldDB" id="A0A8X6UTT5"/>
<reference evidence="1" key="1">
    <citation type="submission" date="2020-08" db="EMBL/GenBank/DDBJ databases">
        <title>Multicomponent nature underlies the extraordinary mechanical properties of spider dragline silk.</title>
        <authorList>
            <person name="Kono N."/>
            <person name="Nakamura H."/>
            <person name="Mori M."/>
            <person name="Yoshida Y."/>
            <person name="Ohtoshi R."/>
            <person name="Malay A.D."/>
            <person name="Moran D.A.P."/>
            <person name="Tomita M."/>
            <person name="Numata K."/>
            <person name="Arakawa K."/>
        </authorList>
    </citation>
    <scope>NUCLEOTIDE SEQUENCE</scope>
</reference>
<dbReference type="EMBL" id="BMAW01085360">
    <property type="protein sequence ID" value="GFU42600.1"/>
    <property type="molecule type" value="Genomic_DNA"/>
</dbReference>
<name>A0A8X6UTT5_NEPPI</name>
<gene>
    <name evidence="1" type="ORF">NPIL_493251</name>
</gene>
<evidence type="ECO:0000313" key="2">
    <source>
        <dbReference type="Proteomes" id="UP000887013"/>
    </source>
</evidence>
<accession>A0A8X6UTT5</accession>
<keyword evidence="2" id="KW-1185">Reference proteome</keyword>
<evidence type="ECO:0000313" key="1">
    <source>
        <dbReference type="EMBL" id="GFU42600.1"/>
    </source>
</evidence>
<protein>
    <submittedName>
        <fullName evidence="1">Uncharacterized protein</fullName>
    </submittedName>
</protein>
<sequence>MMSPVQCVNMLLNFRNSFRHKWFAIVRISLDLMENNEINDQISVHALQKDIPELALMKIKREDFTRRYPADKGHWAPLEGRGISTASSHHPRIVGP</sequence>
<organism evidence="1 2">
    <name type="scientific">Nephila pilipes</name>
    <name type="common">Giant wood spider</name>
    <name type="synonym">Nephila maculata</name>
    <dbReference type="NCBI Taxonomy" id="299642"/>
    <lineage>
        <taxon>Eukaryota</taxon>
        <taxon>Metazoa</taxon>
        <taxon>Ecdysozoa</taxon>
        <taxon>Arthropoda</taxon>
        <taxon>Chelicerata</taxon>
        <taxon>Arachnida</taxon>
        <taxon>Araneae</taxon>
        <taxon>Araneomorphae</taxon>
        <taxon>Entelegynae</taxon>
        <taxon>Araneoidea</taxon>
        <taxon>Nephilidae</taxon>
        <taxon>Nephila</taxon>
    </lineage>
</organism>
<proteinExistence type="predicted"/>